<keyword evidence="12" id="KW-1185">Reference proteome</keyword>
<dbReference type="OrthoDB" id="6349953at2759"/>
<evidence type="ECO:0000256" key="8">
    <source>
        <dbReference type="ARBA" id="ARBA00051897"/>
    </source>
</evidence>
<dbReference type="GO" id="GO:0002940">
    <property type="term" value="P:tRNA N2-guanine methylation"/>
    <property type="evidence" value="ECO:0007669"/>
    <property type="project" value="TreeGrafter"/>
</dbReference>
<comment type="catalytic activity">
    <reaction evidence="8 9">
        <text>guanosine(26) in tRNA + 2 S-adenosyl-L-methionine = N(2)-dimethylguanosine(26) in tRNA + 2 S-adenosyl-L-homocysteine + 2 H(+)</text>
        <dbReference type="Rhea" id="RHEA:43140"/>
        <dbReference type="Rhea" id="RHEA-COMP:10359"/>
        <dbReference type="Rhea" id="RHEA-COMP:10360"/>
        <dbReference type="ChEBI" id="CHEBI:15378"/>
        <dbReference type="ChEBI" id="CHEBI:57856"/>
        <dbReference type="ChEBI" id="CHEBI:59789"/>
        <dbReference type="ChEBI" id="CHEBI:74269"/>
        <dbReference type="ChEBI" id="CHEBI:74513"/>
        <dbReference type="EC" id="2.1.1.216"/>
    </reaction>
</comment>
<reference evidence="11 12" key="1">
    <citation type="journal article" date="2019" name="New Phytol.">
        <title>Comparative genomics reveals unique wood-decay strategies and fruiting body development in the Schizophyllaceae.</title>
        <authorList>
            <person name="Almasi E."/>
            <person name="Sahu N."/>
            <person name="Krizsan K."/>
            <person name="Balint B."/>
            <person name="Kovacs G.M."/>
            <person name="Kiss B."/>
            <person name="Cseklye J."/>
            <person name="Drula E."/>
            <person name="Henrissat B."/>
            <person name="Nagy I."/>
            <person name="Chovatia M."/>
            <person name="Adam C."/>
            <person name="LaButti K."/>
            <person name="Lipzen A."/>
            <person name="Riley R."/>
            <person name="Grigoriev I.V."/>
            <person name="Nagy L.G."/>
        </authorList>
    </citation>
    <scope>NUCLEOTIDE SEQUENCE [LARGE SCALE GENOMIC DNA]</scope>
    <source>
        <strain evidence="11 12">NL-1724</strain>
    </source>
</reference>
<dbReference type="AlphaFoldDB" id="A0A550BUP2"/>
<evidence type="ECO:0000313" key="12">
    <source>
        <dbReference type="Proteomes" id="UP000320762"/>
    </source>
</evidence>
<dbReference type="GO" id="GO:0005634">
    <property type="term" value="C:nucleus"/>
    <property type="evidence" value="ECO:0007669"/>
    <property type="project" value="TreeGrafter"/>
</dbReference>
<accession>A0A550BUP2</accession>
<comment type="similarity">
    <text evidence="9">Belongs to the class I-like SAM-binding methyltransferase superfamily. Trm1 family.</text>
</comment>
<dbReference type="Proteomes" id="UP000320762">
    <property type="component" value="Unassembled WGS sequence"/>
</dbReference>
<dbReference type="InterPro" id="IPR042296">
    <property type="entry name" value="tRNA_met_Trm1_C"/>
</dbReference>
<name>A0A550BUP2_9AGAR</name>
<evidence type="ECO:0000256" key="7">
    <source>
        <dbReference type="ARBA" id="ARBA00039099"/>
    </source>
</evidence>
<comment type="caution">
    <text evidence="11">The sequence shown here is derived from an EMBL/GenBank/DDBJ whole genome shotgun (WGS) entry which is preliminary data.</text>
</comment>
<dbReference type="InterPro" id="IPR029063">
    <property type="entry name" value="SAM-dependent_MTases_sf"/>
</dbReference>
<keyword evidence="6 9" id="KW-0694">RNA-binding</keyword>
<dbReference type="GO" id="GO:0160104">
    <property type="term" value="F:tRNA (guanine(26)-N2)-dimethyltransferase activity"/>
    <property type="evidence" value="ECO:0007669"/>
    <property type="project" value="UniProtKB-UniRule"/>
</dbReference>
<dbReference type="EMBL" id="VDMD01000077">
    <property type="protein sequence ID" value="TRM56226.1"/>
    <property type="molecule type" value="Genomic_DNA"/>
</dbReference>
<organism evidence="11 12">
    <name type="scientific">Schizophyllum amplum</name>
    <dbReference type="NCBI Taxonomy" id="97359"/>
    <lineage>
        <taxon>Eukaryota</taxon>
        <taxon>Fungi</taxon>
        <taxon>Dikarya</taxon>
        <taxon>Basidiomycota</taxon>
        <taxon>Agaricomycotina</taxon>
        <taxon>Agaricomycetes</taxon>
        <taxon>Agaricomycetidae</taxon>
        <taxon>Agaricales</taxon>
        <taxon>Schizophyllaceae</taxon>
        <taxon>Schizophyllum</taxon>
    </lineage>
</organism>
<keyword evidence="4 9" id="KW-0949">S-adenosyl-L-methionine</keyword>
<keyword evidence="3 9" id="KW-0808">Transferase</keyword>
<evidence type="ECO:0000256" key="5">
    <source>
        <dbReference type="ARBA" id="ARBA00022694"/>
    </source>
</evidence>
<dbReference type="SUPFAM" id="SSF53335">
    <property type="entry name" value="S-adenosyl-L-methionine-dependent methyltransferases"/>
    <property type="match status" value="1"/>
</dbReference>
<keyword evidence="5 9" id="KW-0819">tRNA processing</keyword>
<gene>
    <name evidence="11" type="ORF">BD626DRAFT_560885</name>
</gene>
<evidence type="ECO:0000313" key="11">
    <source>
        <dbReference type="EMBL" id="TRM56226.1"/>
    </source>
</evidence>
<keyword evidence="2 9" id="KW-0489">Methyltransferase</keyword>
<evidence type="ECO:0000256" key="1">
    <source>
        <dbReference type="ARBA" id="ARBA00022555"/>
    </source>
</evidence>
<keyword evidence="1 9" id="KW-0820">tRNA-binding</keyword>
<proteinExistence type="inferred from homology"/>
<feature type="region of interest" description="Disordered" evidence="10">
    <location>
        <begin position="71"/>
        <end position="107"/>
    </location>
</feature>
<evidence type="ECO:0000256" key="10">
    <source>
        <dbReference type="SAM" id="MobiDB-lite"/>
    </source>
</evidence>
<dbReference type="Gene3D" id="3.30.56.70">
    <property type="entry name" value="N2,N2-dimethylguanosine tRNA methyltransferase, C-terminal domain"/>
    <property type="match status" value="1"/>
</dbReference>
<feature type="region of interest" description="Disordered" evidence="10">
    <location>
        <begin position="563"/>
        <end position="588"/>
    </location>
</feature>
<dbReference type="STRING" id="97359.A0A550BUP2"/>
<dbReference type="PANTHER" id="PTHR10631:SF3">
    <property type="entry name" value="TRNA (GUANINE(26)-N(2))-DIMETHYLTRANSFERASE"/>
    <property type="match status" value="1"/>
</dbReference>
<dbReference type="NCBIfam" id="TIGR00308">
    <property type="entry name" value="TRM1"/>
    <property type="match status" value="1"/>
</dbReference>
<evidence type="ECO:0000256" key="4">
    <source>
        <dbReference type="ARBA" id="ARBA00022691"/>
    </source>
</evidence>
<dbReference type="PANTHER" id="PTHR10631">
    <property type="entry name" value="N 2 ,N 2 -DIMETHYLGUANOSINE TRNA METHYLTRANSFERASE"/>
    <property type="match status" value="1"/>
</dbReference>
<feature type="region of interest" description="Disordered" evidence="10">
    <location>
        <begin position="384"/>
        <end position="427"/>
    </location>
</feature>
<dbReference type="FunFam" id="3.30.56.70:FF:000001">
    <property type="entry name" value="tRNA (guanine(26)-N(2))-dimethyltransferase"/>
    <property type="match status" value="1"/>
</dbReference>
<evidence type="ECO:0000256" key="6">
    <source>
        <dbReference type="ARBA" id="ARBA00022884"/>
    </source>
</evidence>
<dbReference type="EC" id="2.1.1.216" evidence="7 9"/>
<dbReference type="GO" id="GO:0000049">
    <property type="term" value="F:tRNA binding"/>
    <property type="evidence" value="ECO:0007669"/>
    <property type="project" value="UniProtKB-UniRule"/>
</dbReference>
<dbReference type="Gene3D" id="3.40.50.150">
    <property type="entry name" value="Vaccinia Virus protein VP39"/>
    <property type="match status" value="1"/>
</dbReference>
<sequence length="588" mass="63149">MDVDSASATASIDPTTSISVPEGLRLHTENTTHLLLSANEAFLNPVQEFNRDLSVACIRVWSEMREQERQAKREAGRARKKAKVAKEGTSTKGTMDGEVGKETGETSQPAPLKATILEALSATGLRAIRYAKEIPLASRVIANDLSPAAAEAIRRNVSINGPLAQERVHVNQGDACALLYNHRSSPVDVVDLDPYGTAAPFVDGAVQAIRDGGLLCVTCTDLAVLATVNYPEKCYSNYGGVSVKADYCHEAALRLVLHSLATAAARYGRAIEPLLSLSIDFYVRVFVRVRYSAIGVKRLIGNTSTYYVCSFCQAHYGQTLGRVEEKTHQPSGNVNVSARVAQGPPVDGRCPECESKLHLAGPMWSGPLHDKFFVKEVLKHVEGSEEATPEAADAMRSTSAEGTEAAHAPAKATGVTTNSAAEAGDGDFKPKYGTAARMKGMLTVTSEELDIPFFFTPSRIAGTFHCITPSLDDITSAILHAGHAVSRSHAAAGSLKTTASMRDLHDIFRAWISTHPVNREKIAMGSPTVKLLDKEGSFQANFKRHPDLASASSKVKLVRYQVNPTAGWGPGTKAGGKRKRGKEEKGEQ</sequence>
<evidence type="ECO:0000256" key="2">
    <source>
        <dbReference type="ARBA" id="ARBA00022603"/>
    </source>
</evidence>
<dbReference type="InterPro" id="IPR002905">
    <property type="entry name" value="Trm1"/>
</dbReference>
<evidence type="ECO:0000256" key="9">
    <source>
        <dbReference type="PROSITE-ProRule" id="PRU00958"/>
    </source>
</evidence>
<protein>
    <recommendedName>
        <fullName evidence="7 9">tRNA (guanine(26)-N(2))-dimethyltransferase</fullName>
        <ecNumber evidence="7 9">2.1.1.216</ecNumber>
    </recommendedName>
</protein>
<dbReference type="CDD" id="cd02440">
    <property type="entry name" value="AdoMet_MTases"/>
    <property type="match status" value="1"/>
</dbReference>
<evidence type="ECO:0000256" key="3">
    <source>
        <dbReference type="ARBA" id="ARBA00022679"/>
    </source>
</evidence>
<dbReference type="Pfam" id="PF02005">
    <property type="entry name" value="TRM"/>
    <property type="match status" value="2"/>
</dbReference>
<dbReference type="PROSITE" id="PS51626">
    <property type="entry name" value="SAM_MT_TRM1"/>
    <property type="match status" value="1"/>
</dbReference>